<evidence type="ECO:0000313" key="2">
    <source>
        <dbReference type="EMBL" id="OWF53398.1"/>
    </source>
</evidence>
<organism evidence="2 3">
    <name type="scientific">Mizuhopecten yessoensis</name>
    <name type="common">Japanese scallop</name>
    <name type="synonym">Patinopecten yessoensis</name>
    <dbReference type="NCBI Taxonomy" id="6573"/>
    <lineage>
        <taxon>Eukaryota</taxon>
        <taxon>Metazoa</taxon>
        <taxon>Spiralia</taxon>
        <taxon>Lophotrochozoa</taxon>
        <taxon>Mollusca</taxon>
        <taxon>Bivalvia</taxon>
        <taxon>Autobranchia</taxon>
        <taxon>Pteriomorphia</taxon>
        <taxon>Pectinida</taxon>
        <taxon>Pectinoidea</taxon>
        <taxon>Pectinidae</taxon>
        <taxon>Mizuhopecten</taxon>
    </lineage>
</organism>
<gene>
    <name evidence="2" type="ORF">KP79_PYT10496</name>
</gene>
<sequence length="156" mass="17083">MRLLRELRLFLLLILGLVPGTVVGTLTGPEFLGGSMSFEAFDDQSHNILVNAKILTGWRLGKGQCGSTCDHTSIGTDITGKHHNILTAKGSPTYFGNWQVEEKIPGHLPVPRDVTPEANSNVTIQVVAVNDILLWELDKAEVTIKINEAAEYTDFI</sequence>
<feature type="signal peptide" evidence="1">
    <location>
        <begin position="1"/>
        <end position="24"/>
    </location>
</feature>
<feature type="chain" id="PRO_5012532749" evidence="1">
    <location>
        <begin position="25"/>
        <end position="156"/>
    </location>
</feature>
<proteinExistence type="predicted"/>
<name>A0A210QXB2_MIZYE</name>
<dbReference type="OrthoDB" id="6158185at2759"/>
<accession>A0A210QXB2</accession>
<protein>
    <submittedName>
        <fullName evidence="2">Abnormal pharyngeal pumping eat-20</fullName>
    </submittedName>
</protein>
<reference evidence="2 3" key="1">
    <citation type="journal article" date="2017" name="Nat. Ecol. Evol.">
        <title>Scallop genome provides insights into evolution of bilaterian karyotype and development.</title>
        <authorList>
            <person name="Wang S."/>
            <person name="Zhang J."/>
            <person name="Jiao W."/>
            <person name="Li J."/>
            <person name="Xun X."/>
            <person name="Sun Y."/>
            <person name="Guo X."/>
            <person name="Huan P."/>
            <person name="Dong B."/>
            <person name="Zhang L."/>
            <person name="Hu X."/>
            <person name="Sun X."/>
            <person name="Wang J."/>
            <person name="Zhao C."/>
            <person name="Wang Y."/>
            <person name="Wang D."/>
            <person name="Huang X."/>
            <person name="Wang R."/>
            <person name="Lv J."/>
            <person name="Li Y."/>
            <person name="Zhang Z."/>
            <person name="Liu B."/>
            <person name="Lu W."/>
            <person name="Hui Y."/>
            <person name="Liang J."/>
            <person name="Zhou Z."/>
            <person name="Hou R."/>
            <person name="Li X."/>
            <person name="Liu Y."/>
            <person name="Li H."/>
            <person name="Ning X."/>
            <person name="Lin Y."/>
            <person name="Zhao L."/>
            <person name="Xing Q."/>
            <person name="Dou J."/>
            <person name="Li Y."/>
            <person name="Mao J."/>
            <person name="Guo H."/>
            <person name="Dou H."/>
            <person name="Li T."/>
            <person name="Mu C."/>
            <person name="Jiang W."/>
            <person name="Fu Q."/>
            <person name="Fu X."/>
            <person name="Miao Y."/>
            <person name="Liu J."/>
            <person name="Yu Q."/>
            <person name="Li R."/>
            <person name="Liao H."/>
            <person name="Li X."/>
            <person name="Kong Y."/>
            <person name="Jiang Z."/>
            <person name="Chourrout D."/>
            <person name="Li R."/>
            <person name="Bao Z."/>
        </authorList>
    </citation>
    <scope>NUCLEOTIDE SEQUENCE [LARGE SCALE GENOMIC DNA]</scope>
    <source>
        <strain evidence="2 3">PY_sf001</strain>
    </source>
</reference>
<comment type="caution">
    <text evidence="2">The sequence shown here is derived from an EMBL/GenBank/DDBJ whole genome shotgun (WGS) entry which is preliminary data.</text>
</comment>
<keyword evidence="3" id="KW-1185">Reference proteome</keyword>
<dbReference type="Proteomes" id="UP000242188">
    <property type="component" value="Unassembled WGS sequence"/>
</dbReference>
<evidence type="ECO:0000256" key="1">
    <source>
        <dbReference type="SAM" id="SignalP"/>
    </source>
</evidence>
<keyword evidence="1" id="KW-0732">Signal</keyword>
<evidence type="ECO:0000313" key="3">
    <source>
        <dbReference type="Proteomes" id="UP000242188"/>
    </source>
</evidence>
<dbReference type="AlphaFoldDB" id="A0A210QXB2"/>
<dbReference type="EMBL" id="NEDP02001349">
    <property type="protein sequence ID" value="OWF53398.1"/>
    <property type="molecule type" value="Genomic_DNA"/>
</dbReference>